<dbReference type="AlphaFoldDB" id="A0A9X1YDG6"/>
<evidence type="ECO:0000313" key="3">
    <source>
        <dbReference type="EMBL" id="MCK8788133.1"/>
    </source>
</evidence>
<dbReference type="RefSeq" id="WP_248670175.1">
    <property type="nucleotide sequence ID" value="NZ_JALPRX010000186.1"/>
</dbReference>
<name>A0A9X1YDG6_9PROT</name>
<keyword evidence="2" id="KW-0231">Viral genome packaging</keyword>
<keyword evidence="4" id="KW-1185">Reference proteome</keyword>
<dbReference type="PANTHER" id="PTHR41328">
    <property type="entry name" value="TERMINASE SMALL SUBUNIT-RELATED"/>
    <property type="match status" value="1"/>
</dbReference>
<evidence type="ECO:0000313" key="4">
    <source>
        <dbReference type="Proteomes" id="UP001139516"/>
    </source>
</evidence>
<reference evidence="3" key="1">
    <citation type="submission" date="2022-04" db="EMBL/GenBank/DDBJ databases">
        <title>Roseomonas acroporae sp. nov., isolated from coral Acropora digitifera.</title>
        <authorList>
            <person name="Sun H."/>
        </authorList>
    </citation>
    <scope>NUCLEOTIDE SEQUENCE</scope>
    <source>
        <strain evidence="3">NAR14</strain>
    </source>
</reference>
<accession>A0A9X1YDG6</accession>
<dbReference type="Gene3D" id="1.10.10.1400">
    <property type="entry name" value="Terminase, small subunit, N-terminal DNA-binding domain, HTH motif"/>
    <property type="match status" value="1"/>
</dbReference>
<protein>
    <submittedName>
        <fullName evidence="3">Terminase small subunit</fullName>
    </submittedName>
</protein>
<evidence type="ECO:0000256" key="1">
    <source>
        <dbReference type="ARBA" id="ARBA00022612"/>
    </source>
</evidence>
<dbReference type="Proteomes" id="UP001139516">
    <property type="component" value="Unassembled WGS sequence"/>
</dbReference>
<dbReference type="EMBL" id="JALPRX010000186">
    <property type="protein sequence ID" value="MCK8788133.1"/>
    <property type="molecule type" value="Genomic_DNA"/>
</dbReference>
<dbReference type="InterPro" id="IPR052404">
    <property type="entry name" value="SPP1-like_terminase"/>
</dbReference>
<comment type="caution">
    <text evidence="3">The sequence shown here is derived from an EMBL/GenBank/DDBJ whole genome shotgun (WGS) entry which is preliminary data.</text>
</comment>
<dbReference type="PANTHER" id="PTHR41328:SF2">
    <property type="entry name" value="TERMINASE SMALL SUBUNIT"/>
    <property type="match status" value="1"/>
</dbReference>
<evidence type="ECO:0000256" key="2">
    <source>
        <dbReference type="ARBA" id="ARBA00023219"/>
    </source>
</evidence>
<sequence length="236" mass="25732">MPTDPTDQGEASDEAGDTLTPRQRRFVAEYLTDLNATQAAIRAGYSADTANREGSRLLSNVVIHAAIRSAEGERLGRAAVAADDIVRELVRIARADVRRIFDGTSLLPPCEWDDDTAAAVQSLKVTTRRLGEGEVEHVAEVRLWPKGPALEALAKRAWPERRGRPVRFEMPEITKPADVVVALGRIAAAVSAGTLTPEEGQAVASIVETHRRAIETEDLARRIAELEVERGTEGRR</sequence>
<organism evidence="3 4">
    <name type="scientific">Roseomonas acroporae</name>
    <dbReference type="NCBI Taxonomy" id="2937791"/>
    <lineage>
        <taxon>Bacteria</taxon>
        <taxon>Pseudomonadati</taxon>
        <taxon>Pseudomonadota</taxon>
        <taxon>Alphaproteobacteria</taxon>
        <taxon>Acetobacterales</taxon>
        <taxon>Roseomonadaceae</taxon>
        <taxon>Roseomonas</taxon>
    </lineage>
</organism>
<dbReference type="InterPro" id="IPR038713">
    <property type="entry name" value="Terminase_Gp1_N_sf"/>
</dbReference>
<gene>
    <name evidence="3" type="ORF">M0638_27650</name>
</gene>
<dbReference type="GO" id="GO:0051276">
    <property type="term" value="P:chromosome organization"/>
    <property type="evidence" value="ECO:0007669"/>
    <property type="project" value="InterPro"/>
</dbReference>
<dbReference type="Pfam" id="PF03592">
    <property type="entry name" value="Terminase_2"/>
    <property type="match status" value="1"/>
</dbReference>
<dbReference type="InterPro" id="IPR005335">
    <property type="entry name" value="Terminase_ssu"/>
</dbReference>
<proteinExistence type="predicted"/>
<keyword evidence="1" id="KW-1188">Viral release from host cell</keyword>